<evidence type="ECO:0000256" key="5">
    <source>
        <dbReference type="ARBA" id="ARBA00022679"/>
    </source>
</evidence>
<gene>
    <name evidence="13" type="ORF">R1flu_023481</name>
</gene>
<evidence type="ECO:0000313" key="14">
    <source>
        <dbReference type="Proteomes" id="UP001605036"/>
    </source>
</evidence>
<feature type="transmembrane region" description="Helical" evidence="12">
    <location>
        <begin position="1002"/>
        <end position="1028"/>
    </location>
</feature>
<dbReference type="GO" id="GO:0005789">
    <property type="term" value="C:endoplasmic reticulum membrane"/>
    <property type="evidence" value="ECO:0007669"/>
    <property type="project" value="UniProtKB-SubCell"/>
</dbReference>
<dbReference type="EMBL" id="JBHFFA010000007">
    <property type="protein sequence ID" value="KAL2611789.1"/>
    <property type="molecule type" value="Genomic_DNA"/>
</dbReference>
<protein>
    <recommendedName>
        <fullName evidence="15">GPI ethanolamine phosphate transferase 3</fullName>
    </recommendedName>
</protein>
<comment type="subcellular location">
    <subcellularLocation>
        <location evidence="1">Endoplasmic reticulum membrane</location>
        <topology evidence="1">Multi-pass membrane protein</topology>
    </subcellularLocation>
</comment>
<feature type="transmembrane region" description="Helical" evidence="12">
    <location>
        <begin position="546"/>
        <end position="565"/>
    </location>
</feature>
<dbReference type="PANTHER" id="PTHR23071">
    <property type="entry name" value="PHOSPHATIDYLINOSITOL GLYCAN"/>
    <property type="match status" value="1"/>
</dbReference>
<evidence type="ECO:0000256" key="12">
    <source>
        <dbReference type="SAM" id="Phobius"/>
    </source>
</evidence>
<dbReference type="Gene3D" id="3.40.720.10">
    <property type="entry name" value="Alkaline Phosphatase, subunit A"/>
    <property type="match status" value="1"/>
</dbReference>
<feature type="transmembrane region" description="Helical" evidence="12">
    <location>
        <begin position="727"/>
        <end position="749"/>
    </location>
</feature>
<comment type="similarity">
    <text evidence="3">Belongs to the PIGG/PIGN/PIGO family. PIGO subfamily.</text>
</comment>
<dbReference type="SUPFAM" id="SSF53649">
    <property type="entry name" value="Alkaline phosphatase-like"/>
    <property type="match status" value="1"/>
</dbReference>
<evidence type="ECO:0000256" key="6">
    <source>
        <dbReference type="ARBA" id="ARBA00022692"/>
    </source>
</evidence>
<feature type="transmembrane region" description="Helical" evidence="12">
    <location>
        <begin position="694"/>
        <end position="715"/>
    </location>
</feature>
<feature type="transmembrane region" description="Helical" evidence="12">
    <location>
        <begin position="1049"/>
        <end position="1070"/>
    </location>
</feature>
<dbReference type="InterPro" id="IPR002591">
    <property type="entry name" value="Phosphodiest/P_Trfase"/>
</dbReference>
<feature type="transmembrane region" description="Helical" evidence="12">
    <location>
        <begin position="814"/>
        <end position="831"/>
    </location>
</feature>
<sequence>MTLSLAKRAFSLFVYLLVLDGVAIFFFTRGFLLTRSELPAFSDCSDVSSISSCTGETVKCLSGECKENDYTEDKLAYGPIKNQGTPELAQSGASGRQGKKLNEQCSTRPVIKKAIVLIIDALRFDFVAHSRNFKGEPKPWMDNLPVLQRLIEEDNTTARLFKFLADPPTTTQQRLKGLTTGGLPTFIDIGHSFGAPAIVEDNLILQMQRTGKRVVMMGDDTWLQLFPTQFAKAYPFPSFNVKDLHTVDDGVISELFPALHRDDWDVLIGHFLGVDHVGHTFAVESPFMVEKLKQYNDVIEGVVTLLRNMSEPGGLLEDTLLIVMGDHGQTLNGDHGGGTPEEVETALFALSMNRRSGGCLSKALISSCEVEDPVIGCISSIPQLDFSATLASFLGVPFPFGSVGQVNAELFDLVVRDPESSPLDSRGDSGSSLCTLRMLERYKDVLCTNSRQVKRYFEAYSAVAISGFPKQDLERLETLYSTAHDLNVTHSCSTCQLSSISDVELIPTMTRRMIDESQVQVEAYRAYLSAAASLARSQWTQFGIEWMAVGLSLLFASIAIRAVALHRLSQNGQERWEVGLLPIKPLLVNSIGSSYPIVMLIVLQPLFRGTPFYSAMMYIQENLSIVIIGVTIAASVISYMTASPRPFSGKNLRFWIGGSEKKRRFPTAEQMDLRSLAAALFLILHALSLFSNSYIVAEGVVINFFMASSGMIYLRSAIKAHSKISQAICYLGVIWILPRIHSLALFKGLKAIEGPGFFGSGLDFADSGSILLLQLILTITTVAFPLIALTWVIRWKLSKSYLSTGRLWKSVQSGISISYFLIAVYWILMDLTSSGLISRPDHVMRFVRLDIPRAIYLISSVVISAAAVREIHSWRIFGSKLTSAAEILLRTAAVVVSGFSGSLMILMGRKGPLILMAVALEVWCFLELQALTSCGRSTNLISSDMERREVESIIPSFRATADWSLIALQIFFSTGHSCAFDGLHFSAAFVGFDDFGFYQQGILLAVETFGSSHVLPIFGLPFLVVWRLRFTRSSGQADDKYVIVEVTKGYLWFGLIRLVLTAVTTASVCIQRRHLMVWGIFAPKFVFDSLGFLVVDVLVILVTSLFFFIPGRKQHSS</sequence>
<feature type="transmembrane region" description="Helical" evidence="12">
    <location>
        <begin position="671"/>
        <end position="688"/>
    </location>
</feature>
<feature type="transmembrane region" description="Helical" evidence="12">
    <location>
        <begin position="769"/>
        <end position="793"/>
    </location>
</feature>
<feature type="transmembrane region" description="Helical" evidence="12">
    <location>
        <begin position="1090"/>
        <end position="1109"/>
    </location>
</feature>
<dbReference type="AlphaFoldDB" id="A0ABD1XSP3"/>
<evidence type="ECO:0000256" key="8">
    <source>
        <dbReference type="ARBA" id="ARBA00022989"/>
    </source>
</evidence>
<keyword evidence="6 12" id="KW-0812">Transmembrane</keyword>
<comment type="pathway">
    <text evidence="2">Glycolipid biosynthesis; glycosylphosphatidylinositol-anchor biosynthesis.</text>
</comment>
<accession>A0ABD1XSP3</accession>
<feature type="transmembrane region" description="Helical" evidence="12">
    <location>
        <begin position="586"/>
        <end position="603"/>
    </location>
</feature>
<evidence type="ECO:0000256" key="11">
    <source>
        <dbReference type="SAM" id="MobiDB-lite"/>
    </source>
</evidence>
<evidence type="ECO:0008006" key="15">
    <source>
        <dbReference type="Google" id="ProtNLM"/>
    </source>
</evidence>
<dbReference type="CDD" id="cd16023">
    <property type="entry name" value="GPI_EPT_3"/>
    <property type="match status" value="1"/>
</dbReference>
<dbReference type="InterPro" id="IPR017850">
    <property type="entry name" value="Alkaline_phosphatase_core_sf"/>
</dbReference>
<feature type="transmembrane region" description="Helical" evidence="12">
    <location>
        <begin position="12"/>
        <end position="32"/>
    </location>
</feature>
<dbReference type="Pfam" id="PF01663">
    <property type="entry name" value="Phosphodiest"/>
    <property type="match status" value="1"/>
</dbReference>
<evidence type="ECO:0000256" key="7">
    <source>
        <dbReference type="ARBA" id="ARBA00022824"/>
    </source>
</evidence>
<proteinExistence type="inferred from homology"/>
<keyword evidence="5" id="KW-0808">Transferase</keyword>
<dbReference type="InterPro" id="IPR037675">
    <property type="entry name" value="PIG-O_N"/>
</dbReference>
<dbReference type="GO" id="GO:0006506">
    <property type="term" value="P:GPI anchor biosynthetic process"/>
    <property type="evidence" value="ECO:0007669"/>
    <property type="project" value="UniProtKB-KW"/>
</dbReference>
<keyword evidence="8 12" id="KW-1133">Transmembrane helix</keyword>
<feature type="transmembrane region" description="Helical" evidence="12">
    <location>
        <begin position="888"/>
        <end position="907"/>
    </location>
</feature>
<feature type="region of interest" description="Disordered" evidence="11">
    <location>
        <begin position="78"/>
        <end position="101"/>
    </location>
</feature>
<keyword evidence="9 12" id="KW-0472">Membrane</keyword>
<keyword evidence="10" id="KW-0325">Glycoprotein</keyword>
<name>A0ABD1XSP3_9MARC</name>
<evidence type="ECO:0000256" key="2">
    <source>
        <dbReference type="ARBA" id="ARBA00004687"/>
    </source>
</evidence>
<feature type="transmembrane region" description="Helical" evidence="12">
    <location>
        <begin position="623"/>
        <end position="642"/>
    </location>
</feature>
<keyword evidence="7" id="KW-0256">Endoplasmic reticulum</keyword>
<keyword evidence="4" id="KW-0337">GPI-anchor biosynthesis</keyword>
<comment type="caution">
    <text evidence="13">The sequence shown here is derived from an EMBL/GenBank/DDBJ whole genome shotgun (WGS) entry which is preliminary data.</text>
</comment>
<organism evidence="13 14">
    <name type="scientific">Riccia fluitans</name>
    <dbReference type="NCBI Taxonomy" id="41844"/>
    <lineage>
        <taxon>Eukaryota</taxon>
        <taxon>Viridiplantae</taxon>
        <taxon>Streptophyta</taxon>
        <taxon>Embryophyta</taxon>
        <taxon>Marchantiophyta</taxon>
        <taxon>Marchantiopsida</taxon>
        <taxon>Marchantiidae</taxon>
        <taxon>Marchantiales</taxon>
        <taxon>Ricciaceae</taxon>
        <taxon>Riccia</taxon>
    </lineage>
</organism>
<dbReference type="InterPro" id="IPR039524">
    <property type="entry name" value="PIGO/GPI13"/>
</dbReference>
<evidence type="ECO:0000256" key="3">
    <source>
        <dbReference type="ARBA" id="ARBA00008695"/>
    </source>
</evidence>
<evidence type="ECO:0000256" key="9">
    <source>
        <dbReference type="ARBA" id="ARBA00023136"/>
    </source>
</evidence>
<keyword evidence="14" id="KW-1185">Reference proteome</keyword>
<evidence type="ECO:0000256" key="1">
    <source>
        <dbReference type="ARBA" id="ARBA00004477"/>
    </source>
</evidence>
<evidence type="ECO:0000256" key="10">
    <source>
        <dbReference type="ARBA" id="ARBA00023180"/>
    </source>
</evidence>
<feature type="transmembrane region" description="Helical" evidence="12">
    <location>
        <begin position="851"/>
        <end position="868"/>
    </location>
</feature>
<evidence type="ECO:0000313" key="13">
    <source>
        <dbReference type="EMBL" id="KAL2611789.1"/>
    </source>
</evidence>
<evidence type="ECO:0000256" key="4">
    <source>
        <dbReference type="ARBA" id="ARBA00022502"/>
    </source>
</evidence>
<dbReference type="GO" id="GO:0016740">
    <property type="term" value="F:transferase activity"/>
    <property type="evidence" value="ECO:0007669"/>
    <property type="project" value="UniProtKB-KW"/>
</dbReference>
<reference evidence="13 14" key="1">
    <citation type="submission" date="2024-09" db="EMBL/GenBank/DDBJ databases">
        <title>Chromosome-scale assembly of Riccia fluitans.</title>
        <authorList>
            <person name="Paukszto L."/>
            <person name="Sawicki J."/>
            <person name="Karawczyk K."/>
            <person name="Piernik-Szablinska J."/>
            <person name="Szczecinska M."/>
            <person name="Mazdziarz M."/>
        </authorList>
    </citation>
    <scope>NUCLEOTIDE SEQUENCE [LARGE SCALE GENOMIC DNA]</scope>
    <source>
        <strain evidence="13">Rf_01</strain>
        <tissue evidence="13">Aerial parts of the thallus</tissue>
    </source>
</reference>
<dbReference type="Proteomes" id="UP001605036">
    <property type="component" value="Unassembled WGS sequence"/>
</dbReference>
<dbReference type="PANTHER" id="PTHR23071:SF1">
    <property type="entry name" value="GPI ETHANOLAMINE PHOSPHATE TRANSFERASE 3"/>
    <property type="match status" value="1"/>
</dbReference>